<sequence>MWVNLMIDLLQLLYKKNASKVDFDKIPNMNLNDIELFSIAPQIYFLLKKNNLFNDISLQSKKSIKEQYKRRFFQNLVVKQETDKALSAFEEYKLKVIPLKGTLFAETYFGHFSARVTSDIDLLVHPNDIEKAKELIIKIGYVPNEIETDHFHICFKKKLTDSMFISLELHWNLMKENTSDINIETFWFNAIPLENYQFVKMFSIQHTFYFICLHGARHRMQEVKYLLDIVQMLFYFGNYIDYIELFKQAKQDRTLKKLIMALSVVYRQFPDLYTIKPFHPNVLSMIWSYKEMRKIAIGDIHSVYNHIYEFVFKVTLNDTWNHRVISLKEWFFPELKDNSLFSKYIFYLVRRRINTFRKLFSRKTGNNI</sequence>
<dbReference type="AlphaFoldDB" id="A0A1G9ABP4"/>
<accession>A0A1G9ABP4</accession>
<organism evidence="1 2">
    <name type="scientific">Aneurinibacillus migulanus</name>
    <name type="common">Bacillus migulanus</name>
    <dbReference type="NCBI Taxonomy" id="47500"/>
    <lineage>
        <taxon>Bacteria</taxon>
        <taxon>Bacillati</taxon>
        <taxon>Bacillota</taxon>
        <taxon>Bacilli</taxon>
        <taxon>Bacillales</taxon>
        <taxon>Paenibacillaceae</taxon>
        <taxon>Aneurinibacillus group</taxon>
        <taxon>Aneurinibacillus</taxon>
    </lineage>
</organism>
<dbReference type="Proteomes" id="UP000182836">
    <property type="component" value="Unassembled WGS sequence"/>
</dbReference>
<evidence type="ECO:0000313" key="1">
    <source>
        <dbReference type="EMBL" id="SDK24671.1"/>
    </source>
</evidence>
<dbReference type="GO" id="GO:0016740">
    <property type="term" value="F:transferase activity"/>
    <property type="evidence" value="ECO:0007669"/>
    <property type="project" value="UniProtKB-KW"/>
</dbReference>
<dbReference type="Pfam" id="PF14907">
    <property type="entry name" value="NTP_transf_5"/>
    <property type="match status" value="1"/>
</dbReference>
<reference evidence="1 2" key="1">
    <citation type="submission" date="2016-10" db="EMBL/GenBank/DDBJ databases">
        <authorList>
            <person name="de Groot N.N."/>
        </authorList>
    </citation>
    <scope>NUCLEOTIDE SEQUENCE [LARGE SCALE GENOMIC DNA]</scope>
    <source>
        <strain evidence="1 2">DSM 2895</strain>
    </source>
</reference>
<dbReference type="EMBL" id="FNED01000045">
    <property type="protein sequence ID" value="SDK24671.1"/>
    <property type="molecule type" value="Genomic_DNA"/>
</dbReference>
<evidence type="ECO:0000313" key="2">
    <source>
        <dbReference type="Proteomes" id="UP000182836"/>
    </source>
</evidence>
<gene>
    <name evidence="1" type="ORF">SAMN04487909_14524</name>
</gene>
<name>A0A1G9ABP4_ANEMI</name>
<protein>
    <submittedName>
        <fullName evidence="1">Uncharacterized nucleotidyltransferase</fullName>
    </submittedName>
</protein>
<dbReference type="InterPro" id="IPR039498">
    <property type="entry name" value="NTP_transf_5"/>
</dbReference>
<keyword evidence="1" id="KW-0808">Transferase</keyword>
<proteinExistence type="predicted"/>